<protein>
    <submittedName>
        <fullName evidence="3">Uncharacterized protein</fullName>
    </submittedName>
</protein>
<gene>
    <name evidence="3" type="ORF">K8U78_03930</name>
</gene>
<feature type="region of interest" description="Disordered" evidence="1">
    <location>
        <begin position="1"/>
        <end position="67"/>
    </location>
</feature>
<accession>A0A921FU58</accession>
<keyword evidence="2" id="KW-1133">Transmembrane helix</keyword>
<evidence type="ECO:0000313" key="4">
    <source>
        <dbReference type="Proteomes" id="UP000715651"/>
    </source>
</evidence>
<name>A0A921FU58_9BIFI</name>
<dbReference type="AlphaFoldDB" id="A0A921FU58"/>
<proteinExistence type="predicted"/>
<feature type="region of interest" description="Disordered" evidence="1">
    <location>
        <begin position="214"/>
        <end position="237"/>
    </location>
</feature>
<feature type="transmembrane region" description="Helical" evidence="2">
    <location>
        <begin position="185"/>
        <end position="202"/>
    </location>
</feature>
<feature type="compositionally biased region" description="Low complexity" evidence="1">
    <location>
        <begin position="29"/>
        <end position="51"/>
    </location>
</feature>
<evidence type="ECO:0000313" key="3">
    <source>
        <dbReference type="EMBL" id="HJF18288.1"/>
    </source>
</evidence>
<evidence type="ECO:0000256" key="2">
    <source>
        <dbReference type="SAM" id="Phobius"/>
    </source>
</evidence>
<evidence type="ECO:0000256" key="1">
    <source>
        <dbReference type="SAM" id="MobiDB-lite"/>
    </source>
</evidence>
<dbReference type="Proteomes" id="UP000715651">
    <property type="component" value="Unassembled WGS sequence"/>
</dbReference>
<feature type="transmembrane region" description="Helical" evidence="2">
    <location>
        <begin position="158"/>
        <end position="179"/>
    </location>
</feature>
<sequence length="237" mass="25744">MSTQDFSNNDETRQPDTSAHDTFPASATSGAQQPSGSPASPANSQPSANPSDTSDSQAWQALLDSTDLSDLAHSRTAQEFEKAASQADQRRHNELVKQLKREAKQEAKQRKIATTKKSRSEHSKQPHRPLTNEELLEERDPDPRTLTTSSNARIQPRVAITSTSLIAVGLVLAFLGPLIPLVGNFAQYLGGLLFAIGVLWLLGEWLGSRRHDEAPYPNTADPYAGGDTQSFDSGARL</sequence>
<feature type="region of interest" description="Disordered" evidence="1">
    <location>
        <begin position="101"/>
        <end position="149"/>
    </location>
</feature>
<dbReference type="EMBL" id="DYWK01000006">
    <property type="protein sequence ID" value="HJF18288.1"/>
    <property type="molecule type" value="Genomic_DNA"/>
</dbReference>
<feature type="compositionally biased region" description="Polar residues" evidence="1">
    <location>
        <begin position="227"/>
        <end position="237"/>
    </location>
</feature>
<keyword evidence="2" id="KW-0472">Membrane</keyword>
<reference evidence="3" key="1">
    <citation type="journal article" date="2021" name="PeerJ">
        <title>Extensive microbial diversity within the chicken gut microbiome revealed by metagenomics and culture.</title>
        <authorList>
            <person name="Gilroy R."/>
            <person name="Ravi A."/>
            <person name="Getino M."/>
            <person name="Pursley I."/>
            <person name="Horton D.L."/>
            <person name="Alikhan N.F."/>
            <person name="Baker D."/>
            <person name="Gharbi K."/>
            <person name="Hall N."/>
            <person name="Watson M."/>
            <person name="Adriaenssens E.M."/>
            <person name="Foster-Nyarko E."/>
            <person name="Jarju S."/>
            <person name="Secka A."/>
            <person name="Antonio M."/>
            <person name="Oren A."/>
            <person name="Chaudhuri R.R."/>
            <person name="La Ragione R."/>
            <person name="Hildebrand F."/>
            <person name="Pallen M.J."/>
        </authorList>
    </citation>
    <scope>NUCLEOTIDE SEQUENCE</scope>
    <source>
        <strain evidence="3">578</strain>
    </source>
</reference>
<reference evidence="3" key="2">
    <citation type="submission" date="2021-09" db="EMBL/GenBank/DDBJ databases">
        <authorList>
            <person name="Gilroy R."/>
        </authorList>
    </citation>
    <scope>NUCLEOTIDE SEQUENCE</scope>
    <source>
        <strain evidence="3">578</strain>
    </source>
</reference>
<organism evidence="3 4">
    <name type="scientific">Aeriscardovia aeriphila</name>
    <dbReference type="NCBI Taxonomy" id="218139"/>
    <lineage>
        <taxon>Bacteria</taxon>
        <taxon>Bacillati</taxon>
        <taxon>Actinomycetota</taxon>
        <taxon>Actinomycetes</taxon>
        <taxon>Bifidobacteriales</taxon>
        <taxon>Bifidobacteriaceae</taxon>
        <taxon>Aeriscardovia</taxon>
    </lineage>
</organism>
<keyword evidence="2" id="KW-0812">Transmembrane</keyword>
<comment type="caution">
    <text evidence="3">The sequence shown here is derived from an EMBL/GenBank/DDBJ whole genome shotgun (WGS) entry which is preliminary data.</text>
</comment>